<keyword evidence="5" id="KW-1185">Reference proteome</keyword>
<dbReference type="Pfam" id="PF00550">
    <property type="entry name" value="PP-binding"/>
    <property type="match status" value="1"/>
</dbReference>
<dbReference type="EMBL" id="FAOZ01000027">
    <property type="protein sequence ID" value="CUU59350.1"/>
    <property type="molecule type" value="Genomic_DNA"/>
</dbReference>
<evidence type="ECO:0000256" key="2">
    <source>
        <dbReference type="ARBA" id="ARBA00022553"/>
    </source>
</evidence>
<protein>
    <submittedName>
        <fullName evidence="4">Act minimal PKS acyl carrier protein</fullName>
    </submittedName>
</protein>
<dbReference type="PROSITE" id="PS00012">
    <property type="entry name" value="PHOSPHOPANTETHEINE"/>
    <property type="match status" value="1"/>
</dbReference>
<keyword evidence="1" id="KW-0596">Phosphopantetheine</keyword>
<dbReference type="PROSITE" id="PS50075">
    <property type="entry name" value="CARRIER"/>
    <property type="match status" value="1"/>
</dbReference>
<dbReference type="Proteomes" id="UP000198802">
    <property type="component" value="Unassembled WGS sequence"/>
</dbReference>
<evidence type="ECO:0000256" key="1">
    <source>
        <dbReference type="ARBA" id="ARBA00022450"/>
    </source>
</evidence>
<dbReference type="InterPro" id="IPR006162">
    <property type="entry name" value="Ppantetheine_attach_site"/>
</dbReference>
<evidence type="ECO:0000259" key="3">
    <source>
        <dbReference type="PROSITE" id="PS50075"/>
    </source>
</evidence>
<organism evidence="4 5">
    <name type="scientific">Parafrankia irregularis</name>
    <dbReference type="NCBI Taxonomy" id="795642"/>
    <lineage>
        <taxon>Bacteria</taxon>
        <taxon>Bacillati</taxon>
        <taxon>Actinomycetota</taxon>
        <taxon>Actinomycetes</taxon>
        <taxon>Frankiales</taxon>
        <taxon>Frankiaceae</taxon>
        <taxon>Parafrankia</taxon>
    </lineage>
</organism>
<dbReference type="RefSeq" id="WP_091283390.1">
    <property type="nucleotide sequence ID" value="NZ_FAOZ01000027.1"/>
</dbReference>
<reference evidence="5" key="1">
    <citation type="submission" date="2015-11" db="EMBL/GenBank/DDBJ databases">
        <authorList>
            <person name="Varghese N."/>
        </authorList>
    </citation>
    <scope>NUCLEOTIDE SEQUENCE [LARGE SCALE GENOMIC DNA]</scope>
    <source>
        <strain evidence="5">DSM 45899</strain>
    </source>
</reference>
<dbReference type="Gene3D" id="1.10.1200.10">
    <property type="entry name" value="ACP-like"/>
    <property type="match status" value="1"/>
</dbReference>
<dbReference type="InterPro" id="IPR009081">
    <property type="entry name" value="PP-bd_ACP"/>
</dbReference>
<dbReference type="SUPFAM" id="SSF47336">
    <property type="entry name" value="ACP-like"/>
    <property type="match status" value="1"/>
</dbReference>
<feature type="domain" description="Carrier" evidence="3">
    <location>
        <begin position="3"/>
        <end position="81"/>
    </location>
</feature>
<keyword evidence="2" id="KW-0597">Phosphoprotein</keyword>
<dbReference type="InterPro" id="IPR020806">
    <property type="entry name" value="PKS_PP-bd"/>
</dbReference>
<dbReference type="InterPro" id="IPR036736">
    <property type="entry name" value="ACP-like_sf"/>
</dbReference>
<dbReference type="GO" id="GO:0031177">
    <property type="term" value="F:phosphopantetheine binding"/>
    <property type="evidence" value="ECO:0007669"/>
    <property type="project" value="InterPro"/>
</dbReference>
<sequence>MAAMTLDELCHLLVAVAGEPIAEVASTDLADTEFTELGYDSLALMEAAARIAQEYGVRIPDADIFEMQTPRDLLDLVNGAPGAGELPAPVAARP</sequence>
<dbReference type="SMART" id="SM00823">
    <property type="entry name" value="PKS_PP"/>
    <property type="match status" value="1"/>
</dbReference>
<proteinExistence type="predicted"/>
<accession>A0A0S4QXT6</accession>
<evidence type="ECO:0000313" key="5">
    <source>
        <dbReference type="Proteomes" id="UP000198802"/>
    </source>
</evidence>
<dbReference type="AlphaFoldDB" id="A0A0S4QXT6"/>
<name>A0A0S4QXT6_9ACTN</name>
<evidence type="ECO:0000313" key="4">
    <source>
        <dbReference type="EMBL" id="CUU59350.1"/>
    </source>
</evidence>
<gene>
    <name evidence="4" type="ORF">Ga0074812_12727</name>
</gene>